<keyword evidence="2" id="KW-1185">Reference proteome</keyword>
<dbReference type="EMBL" id="SMFL01000005">
    <property type="protein sequence ID" value="TDE14490.1"/>
    <property type="molecule type" value="Genomic_DNA"/>
</dbReference>
<dbReference type="OrthoDB" id="961645at2"/>
<dbReference type="RefSeq" id="WP_131959074.1">
    <property type="nucleotide sequence ID" value="NZ_SMFL01000005.1"/>
</dbReference>
<evidence type="ECO:0000313" key="2">
    <source>
        <dbReference type="Proteomes" id="UP000294850"/>
    </source>
</evidence>
<accession>A0A4R5DQM9</accession>
<evidence type="ECO:0008006" key="3">
    <source>
        <dbReference type="Google" id="ProtNLM"/>
    </source>
</evidence>
<dbReference type="AlphaFoldDB" id="A0A4R5DQM9"/>
<gene>
    <name evidence="1" type="ORF">E0F88_14925</name>
</gene>
<proteinExistence type="predicted"/>
<sequence length="160" mass="18531">MDNLPTFVTSIVRLWNVNQHREDLYKQAMALDNVGSLRKICSHGFISSLLFKKELQWVYDGIKCALSDGEIGSILGKKTEQNDASFFSAQDKLSIARILREQERRTIKLYKATLNAMNLSYDENQILTDHLEKLKDLDFNINRELINSYENFQPFQNPIA</sequence>
<reference evidence="1 2" key="1">
    <citation type="submission" date="2019-03" db="EMBL/GenBank/DDBJ databases">
        <title>Dyadobacter AR-3-6 sp. nov., isolated from arctic soil.</title>
        <authorList>
            <person name="Chaudhary D.K."/>
        </authorList>
    </citation>
    <scope>NUCLEOTIDE SEQUENCE [LARGE SCALE GENOMIC DNA]</scope>
    <source>
        <strain evidence="1 2">AR-3-6</strain>
    </source>
</reference>
<evidence type="ECO:0000313" key="1">
    <source>
        <dbReference type="EMBL" id="TDE14490.1"/>
    </source>
</evidence>
<organism evidence="1 2">
    <name type="scientific">Dyadobacter psychrotolerans</name>
    <dbReference type="NCBI Taxonomy" id="2541721"/>
    <lineage>
        <taxon>Bacteria</taxon>
        <taxon>Pseudomonadati</taxon>
        <taxon>Bacteroidota</taxon>
        <taxon>Cytophagia</taxon>
        <taxon>Cytophagales</taxon>
        <taxon>Spirosomataceae</taxon>
        <taxon>Dyadobacter</taxon>
    </lineage>
</organism>
<protein>
    <recommendedName>
        <fullName evidence="3">DUF2383 domain-containing protein</fullName>
    </recommendedName>
</protein>
<comment type="caution">
    <text evidence="1">The sequence shown here is derived from an EMBL/GenBank/DDBJ whole genome shotgun (WGS) entry which is preliminary data.</text>
</comment>
<name>A0A4R5DQM9_9BACT</name>
<dbReference type="Proteomes" id="UP000294850">
    <property type="component" value="Unassembled WGS sequence"/>
</dbReference>